<proteinExistence type="predicted"/>
<dbReference type="Pfam" id="PF09929">
    <property type="entry name" value="DUF2161"/>
    <property type="match status" value="1"/>
</dbReference>
<accession>W7YCQ7</accession>
<dbReference type="EMBL" id="BAVZ01000001">
    <property type="protein sequence ID" value="GAF06237.1"/>
    <property type="molecule type" value="Genomic_DNA"/>
</dbReference>
<keyword evidence="2" id="KW-1185">Reference proteome</keyword>
<dbReference type="STRING" id="1236976.JCM16418_187"/>
<dbReference type="eggNOG" id="COG5482">
    <property type="taxonomic scope" value="Bacteria"/>
</dbReference>
<sequence>MSVRHETELYDPLKFFFEQRGYEIKGEVRHCDLVGIIADEEEPLIVEMKKTFNLSLLLQGMERLKISNHVYLAVERSRAKRGAVNQRWGEIATLCSKLGLGLMTVTFYKSKKPFVEVICEPGSPLQAQRKLKSRKTRLLNEFRERSGDYNVGGSTRAKLMTAYREKALRVALALSGSSTAGASPAALRDVSGIGSTASILQKNYYGWFERIARGRYNLTREGIAALEQYSSILEVGTTSFESADKPDTLPDPSVKN</sequence>
<comment type="caution">
    <text evidence="1">The sequence shown here is derived from an EMBL/GenBank/DDBJ whole genome shotgun (WGS) entry which is preliminary data.</text>
</comment>
<gene>
    <name evidence="1" type="ORF">JCM16418_187</name>
</gene>
<dbReference type="InterPro" id="IPR018679">
    <property type="entry name" value="DUF2161"/>
</dbReference>
<dbReference type="Proteomes" id="UP000019364">
    <property type="component" value="Unassembled WGS sequence"/>
</dbReference>
<dbReference type="OrthoDB" id="9795163at2"/>
<protein>
    <submittedName>
        <fullName evidence="1">Uncharacterized protein</fullName>
    </submittedName>
</protein>
<reference evidence="1 2" key="1">
    <citation type="journal article" date="2014" name="Genome Announc.">
        <title>Draft Genome Sequence of Paenibacillus pini JCM 16418T, Isolated from the Rhizosphere of Pine Tree.</title>
        <authorList>
            <person name="Yuki M."/>
            <person name="Oshima K."/>
            <person name="Suda W."/>
            <person name="Oshida Y."/>
            <person name="Kitamura K."/>
            <person name="Iida Y."/>
            <person name="Hattori M."/>
            <person name="Ohkuma M."/>
        </authorList>
    </citation>
    <scope>NUCLEOTIDE SEQUENCE [LARGE SCALE GENOMIC DNA]</scope>
    <source>
        <strain evidence="1 2">JCM 16418</strain>
    </source>
</reference>
<dbReference type="RefSeq" id="WP_052019953.1">
    <property type="nucleotide sequence ID" value="NZ_BAVZ01000001.1"/>
</dbReference>
<evidence type="ECO:0000313" key="2">
    <source>
        <dbReference type="Proteomes" id="UP000019364"/>
    </source>
</evidence>
<name>W7YCQ7_9BACL</name>
<dbReference type="AlphaFoldDB" id="W7YCQ7"/>
<organism evidence="1 2">
    <name type="scientific">Paenibacillus pini JCM 16418</name>
    <dbReference type="NCBI Taxonomy" id="1236976"/>
    <lineage>
        <taxon>Bacteria</taxon>
        <taxon>Bacillati</taxon>
        <taxon>Bacillota</taxon>
        <taxon>Bacilli</taxon>
        <taxon>Bacillales</taxon>
        <taxon>Paenibacillaceae</taxon>
        <taxon>Paenibacillus</taxon>
    </lineage>
</organism>
<evidence type="ECO:0000313" key="1">
    <source>
        <dbReference type="EMBL" id="GAF06237.1"/>
    </source>
</evidence>